<dbReference type="Gene3D" id="3.40.50.300">
    <property type="entry name" value="P-loop containing nucleotide triphosphate hydrolases"/>
    <property type="match status" value="1"/>
</dbReference>
<dbReference type="HAMAP" id="MF_00016">
    <property type="entry name" value="DNA_HJ_migration_RuvB"/>
    <property type="match status" value="1"/>
</dbReference>
<gene>
    <name evidence="9 11" type="primary">ruvB</name>
    <name evidence="11" type="ORF">JZK55_18420</name>
</gene>
<comment type="catalytic activity">
    <reaction evidence="9">
        <text>ATP + H2O = ADP + phosphate + H(+)</text>
        <dbReference type="Rhea" id="RHEA:13065"/>
        <dbReference type="ChEBI" id="CHEBI:15377"/>
        <dbReference type="ChEBI" id="CHEBI:15378"/>
        <dbReference type="ChEBI" id="CHEBI:30616"/>
        <dbReference type="ChEBI" id="CHEBI:43474"/>
        <dbReference type="ChEBI" id="CHEBI:456216"/>
    </reaction>
</comment>
<organism evidence="11 12">
    <name type="scientific">Dissulfurispira thermophila</name>
    <dbReference type="NCBI Taxonomy" id="2715679"/>
    <lineage>
        <taxon>Bacteria</taxon>
        <taxon>Pseudomonadati</taxon>
        <taxon>Nitrospirota</taxon>
        <taxon>Thermodesulfovibrionia</taxon>
        <taxon>Thermodesulfovibrionales</taxon>
        <taxon>Dissulfurispiraceae</taxon>
        <taxon>Dissulfurispira</taxon>
    </lineage>
</organism>
<evidence type="ECO:0000256" key="7">
    <source>
        <dbReference type="ARBA" id="ARBA00023172"/>
    </source>
</evidence>
<feature type="binding site" evidence="9">
    <location>
        <position position="27"/>
    </location>
    <ligand>
        <name>ATP</name>
        <dbReference type="ChEBI" id="CHEBI:30616"/>
    </ligand>
</feature>
<dbReference type="SUPFAM" id="SSF46785">
    <property type="entry name" value="Winged helix' DNA-binding domain"/>
    <property type="match status" value="1"/>
</dbReference>
<dbReference type="GO" id="GO:0006281">
    <property type="term" value="P:DNA repair"/>
    <property type="evidence" value="ECO:0007669"/>
    <property type="project" value="UniProtKB-UniRule"/>
</dbReference>
<evidence type="ECO:0000256" key="9">
    <source>
        <dbReference type="HAMAP-Rule" id="MF_00016"/>
    </source>
</evidence>
<dbReference type="InterPro" id="IPR036388">
    <property type="entry name" value="WH-like_DNA-bd_sf"/>
</dbReference>
<dbReference type="GO" id="GO:0000400">
    <property type="term" value="F:four-way junction DNA binding"/>
    <property type="evidence" value="ECO:0007669"/>
    <property type="project" value="UniProtKB-UniRule"/>
</dbReference>
<dbReference type="RefSeq" id="WP_203472077.1">
    <property type="nucleotide sequence ID" value="NZ_AP022873.1"/>
</dbReference>
<dbReference type="InterPro" id="IPR003593">
    <property type="entry name" value="AAA+_ATPase"/>
</dbReference>
<feature type="region of interest" description="Head domain (RuvB-H)" evidence="9">
    <location>
        <begin position="261"/>
        <end position="340"/>
    </location>
</feature>
<keyword evidence="2 9" id="KW-0547">Nucleotide-binding</keyword>
<dbReference type="GO" id="GO:0009378">
    <property type="term" value="F:four-way junction helicase activity"/>
    <property type="evidence" value="ECO:0007669"/>
    <property type="project" value="InterPro"/>
</dbReference>
<name>A0A7G1H2C3_9BACT</name>
<keyword evidence="5 9" id="KW-0067">ATP-binding</keyword>
<feature type="binding site" evidence="9">
    <location>
        <position position="224"/>
    </location>
    <ligand>
        <name>ATP</name>
        <dbReference type="ChEBI" id="CHEBI:30616"/>
    </ligand>
</feature>
<evidence type="ECO:0000256" key="2">
    <source>
        <dbReference type="ARBA" id="ARBA00022741"/>
    </source>
</evidence>
<evidence type="ECO:0000256" key="3">
    <source>
        <dbReference type="ARBA" id="ARBA00022763"/>
    </source>
</evidence>
<dbReference type="InterPro" id="IPR008824">
    <property type="entry name" value="RuvB-like_N"/>
</dbReference>
<evidence type="ECO:0000259" key="10">
    <source>
        <dbReference type="SMART" id="SM00382"/>
    </source>
</evidence>
<dbReference type="SMART" id="SM00382">
    <property type="entry name" value="AAA"/>
    <property type="match status" value="1"/>
</dbReference>
<keyword evidence="6 9" id="KW-0238">DNA-binding</keyword>
<dbReference type="NCBIfam" id="NF000868">
    <property type="entry name" value="PRK00080.1"/>
    <property type="match status" value="1"/>
</dbReference>
<comment type="subcellular location">
    <subcellularLocation>
        <location evidence="9">Cytoplasm</location>
    </subcellularLocation>
</comment>
<reference evidence="11 12" key="1">
    <citation type="submission" date="2020-03" db="EMBL/GenBank/DDBJ databases">
        <title>Complete genome sequences of two sulfur-disproportionating bacterial strains T55J and Mzg5.</title>
        <authorList>
            <person name="Umezawa K."/>
            <person name="Kojima H."/>
            <person name="Kato Y."/>
            <person name="Fukui M."/>
        </authorList>
    </citation>
    <scope>NUCLEOTIDE SEQUENCE [LARGE SCALE GENOMIC DNA]</scope>
    <source>
        <strain evidence="11 12">T55J</strain>
    </source>
</reference>
<evidence type="ECO:0000256" key="5">
    <source>
        <dbReference type="ARBA" id="ARBA00022840"/>
    </source>
</evidence>
<dbReference type="Pfam" id="PF17864">
    <property type="entry name" value="AAA_lid_4"/>
    <property type="match status" value="1"/>
</dbReference>
<sequence length="340" mass="38302">MRIEDKEIHPLSPEVIQEDIQYEVNLRPRTLDEFIGQEKIKENLKVFISAAKMRQEPLDHTLFFGPPGLGKTTLATIIANELGVNIKTTTGPVLERQGDLAAILTNLSDKDILFIDEIHRLPRIVEEILYSAMEDYKLDIIIGQGPNARTLKINLPRFTLIGATTRTGLLTSPLRDRFGVINRLEFYNIEELKQIVKRSAHLLEIEIKDDAASEIARRSRGTPRIANRLLKRVRDFAQVKGNGIIDMTIAADSMNAMDVDILGLDEVDRKLLLTIIDKFNGGPAGIDAIAAALREDKETIEDVYEPYLLQEGLIERTSRGRLATRLAYKHMGKDLPQGLF</sequence>
<feature type="domain" description="AAA+ ATPase" evidence="10">
    <location>
        <begin position="57"/>
        <end position="184"/>
    </location>
</feature>
<keyword evidence="3 9" id="KW-0227">DNA damage</keyword>
<evidence type="ECO:0000313" key="11">
    <source>
        <dbReference type="EMBL" id="BCB96920.1"/>
    </source>
</evidence>
<keyword evidence="7 9" id="KW-0233">DNA recombination</keyword>
<dbReference type="InterPro" id="IPR041445">
    <property type="entry name" value="AAA_lid_4"/>
</dbReference>
<proteinExistence type="inferred from homology"/>
<dbReference type="GO" id="GO:0016787">
    <property type="term" value="F:hydrolase activity"/>
    <property type="evidence" value="ECO:0007669"/>
    <property type="project" value="UniProtKB-KW"/>
</dbReference>
<comment type="function">
    <text evidence="9">The RuvA-RuvB-RuvC complex processes Holliday junction (HJ) DNA during genetic recombination and DNA repair, while the RuvA-RuvB complex plays an important role in the rescue of blocked DNA replication forks via replication fork reversal (RFR). RuvA specifically binds to HJ cruciform DNA, conferring on it an open structure. The RuvB hexamer acts as an ATP-dependent pump, pulling dsDNA into and through the RuvAB complex. RuvB forms 2 homohexamers on either side of HJ DNA bound by 1 or 2 RuvA tetramers; 4 subunits per hexamer contact DNA at a time. Coordinated motions by a converter formed by DNA-disengaged RuvB subunits stimulates ATP hydrolysis and nucleotide exchange. Immobilization of the converter enables RuvB to convert the ATP-contained energy into a lever motion, pulling 2 nucleotides of DNA out of the RuvA tetramer per ATP hydrolyzed, thus driving DNA branch migration. The RuvB motors rotate together with the DNA substrate, which together with the progressing nucleotide cycle form the mechanistic basis for DNA recombination by continuous HJ branch migration. Branch migration allows RuvC to scan DNA until it finds its consensus sequence, where it cleaves and resolves cruciform DNA.</text>
</comment>
<comment type="caution">
    <text evidence="9">Lacks conserved residue(s) required for the propagation of feature annotation.</text>
</comment>
<feature type="binding site" evidence="9">
    <location>
        <position position="71"/>
    </location>
    <ligand>
        <name>ATP</name>
        <dbReference type="ChEBI" id="CHEBI:30616"/>
    </ligand>
</feature>
<feature type="binding site" evidence="9">
    <location>
        <position position="72"/>
    </location>
    <ligand>
        <name>ATP</name>
        <dbReference type="ChEBI" id="CHEBI:30616"/>
    </ligand>
</feature>
<evidence type="ECO:0000256" key="6">
    <source>
        <dbReference type="ARBA" id="ARBA00023125"/>
    </source>
</evidence>
<dbReference type="NCBIfam" id="TIGR00635">
    <property type="entry name" value="ruvB"/>
    <property type="match status" value="1"/>
</dbReference>
<dbReference type="GO" id="GO:0005737">
    <property type="term" value="C:cytoplasm"/>
    <property type="evidence" value="ECO:0007669"/>
    <property type="project" value="UniProtKB-SubCell"/>
</dbReference>
<evidence type="ECO:0000313" key="12">
    <source>
        <dbReference type="Proteomes" id="UP000516360"/>
    </source>
</evidence>
<dbReference type="Gene3D" id="1.10.10.10">
    <property type="entry name" value="Winged helix-like DNA-binding domain superfamily/Winged helix DNA-binding domain"/>
    <property type="match status" value="1"/>
</dbReference>
<evidence type="ECO:0000256" key="4">
    <source>
        <dbReference type="ARBA" id="ARBA00022801"/>
    </source>
</evidence>
<dbReference type="InterPro" id="IPR004605">
    <property type="entry name" value="DNA_helicase_Holl-junc_RuvB"/>
</dbReference>
<dbReference type="GO" id="GO:0005524">
    <property type="term" value="F:ATP binding"/>
    <property type="evidence" value="ECO:0007669"/>
    <property type="project" value="UniProtKB-UniRule"/>
</dbReference>
<dbReference type="EC" id="3.6.4.-" evidence="9"/>
<dbReference type="InterPro" id="IPR036390">
    <property type="entry name" value="WH_DNA-bd_sf"/>
</dbReference>
<keyword evidence="1 9" id="KW-0963">Cytoplasm</keyword>
<comment type="similarity">
    <text evidence="9">Belongs to the RuvB family.</text>
</comment>
<dbReference type="InterPro" id="IPR027417">
    <property type="entry name" value="P-loop_NTPase"/>
</dbReference>
<dbReference type="InterPro" id="IPR008823">
    <property type="entry name" value="RuvB_wg_C"/>
</dbReference>
<evidence type="ECO:0000256" key="8">
    <source>
        <dbReference type="ARBA" id="ARBA00023204"/>
    </source>
</evidence>
<keyword evidence="8 9" id="KW-0234">DNA repair</keyword>
<feature type="binding site" evidence="9">
    <location>
        <position position="321"/>
    </location>
    <ligand>
        <name>DNA</name>
        <dbReference type="ChEBI" id="CHEBI:16991"/>
    </ligand>
</feature>
<feature type="binding site" evidence="9">
    <location>
        <position position="68"/>
    </location>
    <ligand>
        <name>ATP</name>
        <dbReference type="ChEBI" id="CHEBI:30616"/>
    </ligand>
</feature>
<dbReference type="PANTHER" id="PTHR42848">
    <property type="match status" value="1"/>
</dbReference>
<dbReference type="KEGG" id="dtp:JZK55_18420"/>
<comment type="domain">
    <text evidence="9">Has 3 domains, the large (RuvB-L) and small ATPase (RuvB-S) domains and the C-terminal head (RuvB-H) domain. The head domain binds DNA, while the ATPase domains jointly bind ATP, ADP or are empty depending on the state of the subunit in the translocation cycle. During a single DNA translocation step the structure of each domain remains the same, but their relative positions change.</text>
</comment>
<dbReference type="Pfam" id="PF05496">
    <property type="entry name" value="RuvB_N"/>
    <property type="match status" value="1"/>
</dbReference>
<evidence type="ECO:0000256" key="1">
    <source>
        <dbReference type="ARBA" id="ARBA00022490"/>
    </source>
</evidence>
<dbReference type="GO" id="GO:0006310">
    <property type="term" value="P:DNA recombination"/>
    <property type="evidence" value="ECO:0007669"/>
    <property type="project" value="UniProtKB-UniRule"/>
</dbReference>
<feature type="binding site" evidence="9">
    <location>
        <position position="26"/>
    </location>
    <ligand>
        <name>ATP</name>
        <dbReference type="ChEBI" id="CHEBI:30616"/>
    </ligand>
</feature>
<keyword evidence="12" id="KW-1185">Reference proteome</keyword>
<feature type="binding site" evidence="9">
    <location>
        <position position="316"/>
    </location>
    <ligand>
        <name>DNA</name>
        <dbReference type="ChEBI" id="CHEBI:16991"/>
    </ligand>
</feature>
<protein>
    <recommendedName>
        <fullName evidence="9">Holliday junction branch migration complex subunit RuvB</fullName>
        <ecNumber evidence="9">3.6.4.-</ecNumber>
    </recommendedName>
</protein>
<dbReference type="SUPFAM" id="SSF52540">
    <property type="entry name" value="P-loop containing nucleoside triphosphate hydrolases"/>
    <property type="match status" value="1"/>
</dbReference>
<dbReference type="CDD" id="cd00009">
    <property type="entry name" value="AAA"/>
    <property type="match status" value="1"/>
</dbReference>
<dbReference type="GO" id="GO:0048476">
    <property type="term" value="C:Holliday junction resolvase complex"/>
    <property type="evidence" value="ECO:0007669"/>
    <property type="project" value="UniProtKB-UniRule"/>
</dbReference>
<feature type="binding site" evidence="9">
    <location>
        <position position="177"/>
    </location>
    <ligand>
        <name>ATP</name>
        <dbReference type="ChEBI" id="CHEBI:30616"/>
    </ligand>
</feature>
<keyword evidence="4 9" id="KW-0378">Hydrolase</keyword>
<feature type="region of interest" description="Small ATPAse domain (RuvB-S)" evidence="9">
    <location>
        <begin position="188"/>
        <end position="258"/>
    </location>
</feature>
<dbReference type="Pfam" id="PF05491">
    <property type="entry name" value="WHD_RuvB"/>
    <property type="match status" value="1"/>
</dbReference>
<feature type="binding site" evidence="9">
    <location>
        <begin position="134"/>
        <end position="136"/>
    </location>
    <ligand>
        <name>ATP</name>
        <dbReference type="ChEBI" id="CHEBI:30616"/>
    </ligand>
</feature>
<comment type="subunit">
    <text evidence="9">Homohexamer. Forms an RuvA(8)-RuvB(12)-Holliday junction (HJ) complex. HJ DNA is sandwiched between 2 RuvA tetramers; dsDNA enters through RuvA and exits via RuvB. An RuvB hexamer assembles on each DNA strand where it exits the tetramer. Each RuvB hexamer is contacted by two RuvA subunits (via domain III) on 2 adjacent RuvB subunits; this complex drives branch migration. In the full resolvosome a probable DNA-RuvA(4)-RuvB(12)-RuvC(2) complex forms which resolves the HJ.</text>
</comment>
<dbReference type="PANTHER" id="PTHR42848:SF1">
    <property type="entry name" value="HOLLIDAY JUNCTION BRANCH MIGRATION COMPLEX SUBUNIT RUVB"/>
    <property type="match status" value="1"/>
</dbReference>
<keyword evidence="11" id="KW-0347">Helicase</keyword>
<feature type="binding site" evidence="9">
    <location>
        <position position="72"/>
    </location>
    <ligand>
        <name>Mg(2+)</name>
        <dbReference type="ChEBI" id="CHEBI:18420"/>
    </ligand>
</feature>
<feature type="binding site" evidence="9">
    <location>
        <position position="187"/>
    </location>
    <ligand>
        <name>ATP</name>
        <dbReference type="ChEBI" id="CHEBI:30616"/>
    </ligand>
</feature>
<dbReference type="EMBL" id="AP022873">
    <property type="protein sequence ID" value="BCB96920.1"/>
    <property type="molecule type" value="Genomic_DNA"/>
</dbReference>
<dbReference type="Gene3D" id="1.10.8.60">
    <property type="match status" value="1"/>
</dbReference>
<accession>A0A7G1H2C3</accession>
<feature type="binding site" evidence="9">
    <location>
        <position position="73"/>
    </location>
    <ligand>
        <name>ATP</name>
        <dbReference type="ChEBI" id="CHEBI:30616"/>
    </ligand>
</feature>
<dbReference type="AlphaFoldDB" id="A0A7G1H2C3"/>
<dbReference type="Proteomes" id="UP000516360">
    <property type="component" value="Chromosome"/>
</dbReference>